<feature type="non-terminal residue" evidence="2">
    <location>
        <position position="332"/>
    </location>
</feature>
<proteinExistence type="predicted"/>
<name>A0ABT9E6F9_9PROT</name>
<dbReference type="Gene3D" id="1.10.287.130">
    <property type="match status" value="1"/>
</dbReference>
<dbReference type="CDD" id="cd01949">
    <property type="entry name" value="GGDEF"/>
    <property type="match status" value="1"/>
</dbReference>
<dbReference type="SMART" id="SM00267">
    <property type="entry name" value="GGDEF"/>
    <property type="match status" value="1"/>
</dbReference>
<dbReference type="SUPFAM" id="SSF47384">
    <property type="entry name" value="Homodimeric domain of signal transducing histidine kinase"/>
    <property type="match status" value="1"/>
</dbReference>
<keyword evidence="3" id="KW-1185">Reference proteome</keyword>
<evidence type="ECO:0000259" key="1">
    <source>
        <dbReference type="PROSITE" id="PS50887"/>
    </source>
</evidence>
<comment type="caution">
    <text evidence="2">The sequence shown here is derived from an EMBL/GenBank/DDBJ whole genome shotgun (WGS) entry which is preliminary data.</text>
</comment>
<dbReference type="PANTHER" id="PTHR44757">
    <property type="entry name" value="DIGUANYLATE CYCLASE DGCP"/>
    <property type="match status" value="1"/>
</dbReference>
<keyword evidence="2" id="KW-0808">Transferase</keyword>
<keyword evidence="2" id="KW-0548">Nucleotidyltransferase</keyword>
<dbReference type="PANTHER" id="PTHR44757:SF2">
    <property type="entry name" value="BIOFILM ARCHITECTURE MAINTENANCE PROTEIN MBAA"/>
    <property type="match status" value="1"/>
</dbReference>
<dbReference type="GO" id="GO:0052621">
    <property type="term" value="F:diguanylate cyclase activity"/>
    <property type="evidence" value="ECO:0007669"/>
    <property type="project" value="UniProtKB-EC"/>
</dbReference>
<dbReference type="PROSITE" id="PS50887">
    <property type="entry name" value="GGDEF"/>
    <property type="match status" value="1"/>
</dbReference>
<evidence type="ECO:0000313" key="2">
    <source>
        <dbReference type="EMBL" id="MDO9711687.1"/>
    </source>
</evidence>
<dbReference type="NCBIfam" id="TIGR00254">
    <property type="entry name" value="GGDEF"/>
    <property type="match status" value="1"/>
</dbReference>
<sequence length="332" mass="36504">MDPAQEPDDLELLTDFLYIVPVGLMRFHMNGLVDLANPKVAQLLTPLVPDGDLSNAYHALAPVAPDLARRLNDATIDSGIVVDHERYTVMAGKHRADLSLTVHRVDQISFIAVIEDVTAQAEQERQLRETKADLTWRRHYDTLTGLPNRSLLEIRLAEAVAEGGETPVLLFLDIMGTKAVNDTKGYAEGDALLVEIARRLVAVAGPDNLVARLGGEHFVVLCRWLDETAAGDLGSRLREAIAAPFEIDGDPFHVSTLVALANVDQRTNFDVLKAADAAMQRAKLELQAQQDAERQRQKMEALGRMMGGVAHEINNMLQPIGLLVQDMIESKL</sequence>
<protein>
    <submittedName>
        <fullName evidence="2">Diguanylate cyclase</fullName>
        <ecNumber evidence="2">2.7.7.65</ecNumber>
    </submittedName>
</protein>
<dbReference type="Gene3D" id="3.30.70.270">
    <property type="match status" value="1"/>
</dbReference>
<dbReference type="InterPro" id="IPR000160">
    <property type="entry name" value="GGDEF_dom"/>
</dbReference>
<dbReference type="InterPro" id="IPR036097">
    <property type="entry name" value="HisK_dim/P_sf"/>
</dbReference>
<reference evidence="2 3" key="1">
    <citation type="submission" date="2023-08" db="EMBL/GenBank/DDBJ databases">
        <title>The draft genome sequence of Paracraurococcus sp. LOR1-02.</title>
        <authorList>
            <person name="Kingkaew E."/>
            <person name="Tanasupawat S."/>
        </authorList>
    </citation>
    <scope>NUCLEOTIDE SEQUENCE [LARGE SCALE GENOMIC DNA]</scope>
    <source>
        <strain evidence="2 3">LOR1-02</strain>
    </source>
</reference>
<dbReference type="InterPro" id="IPR052155">
    <property type="entry name" value="Biofilm_reg_signaling"/>
</dbReference>
<accession>A0ABT9E6F9</accession>
<dbReference type="EC" id="2.7.7.65" evidence="2"/>
<dbReference type="SUPFAM" id="SSF55073">
    <property type="entry name" value="Nucleotide cyclase"/>
    <property type="match status" value="1"/>
</dbReference>
<dbReference type="InterPro" id="IPR043128">
    <property type="entry name" value="Rev_trsase/Diguanyl_cyclase"/>
</dbReference>
<organism evidence="2 3">
    <name type="scientific">Paracraurococcus lichenis</name>
    <dbReference type="NCBI Taxonomy" id="3064888"/>
    <lineage>
        <taxon>Bacteria</taxon>
        <taxon>Pseudomonadati</taxon>
        <taxon>Pseudomonadota</taxon>
        <taxon>Alphaproteobacteria</taxon>
        <taxon>Acetobacterales</taxon>
        <taxon>Roseomonadaceae</taxon>
        <taxon>Paracraurococcus</taxon>
    </lineage>
</organism>
<gene>
    <name evidence="2" type="ORF">Q7A36_25290</name>
</gene>
<dbReference type="EMBL" id="JAUTWS010000033">
    <property type="protein sequence ID" value="MDO9711687.1"/>
    <property type="molecule type" value="Genomic_DNA"/>
</dbReference>
<evidence type="ECO:0000313" key="3">
    <source>
        <dbReference type="Proteomes" id="UP001243009"/>
    </source>
</evidence>
<feature type="domain" description="GGDEF" evidence="1">
    <location>
        <begin position="165"/>
        <end position="297"/>
    </location>
</feature>
<dbReference type="Pfam" id="PF00990">
    <property type="entry name" value="GGDEF"/>
    <property type="match status" value="1"/>
</dbReference>
<dbReference type="Proteomes" id="UP001243009">
    <property type="component" value="Unassembled WGS sequence"/>
</dbReference>
<dbReference type="InterPro" id="IPR029787">
    <property type="entry name" value="Nucleotide_cyclase"/>
</dbReference>
<dbReference type="RefSeq" id="WP_305106543.1">
    <property type="nucleotide sequence ID" value="NZ_JAUTWS010000033.1"/>
</dbReference>